<proteinExistence type="predicted"/>
<gene>
    <name evidence="1" type="primary">WBGene00273222</name>
</gene>
<dbReference type="AlphaFoldDB" id="A0A2A6C664"/>
<reference evidence="1" key="2">
    <citation type="submission" date="2022-06" db="UniProtKB">
        <authorList>
            <consortium name="EnsemblMetazoa"/>
        </authorList>
    </citation>
    <scope>IDENTIFICATION</scope>
    <source>
        <strain evidence="1">PS312</strain>
    </source>
</reference>
<name>A0A2A6C664_PRIPA</name>
<keyword evidence="2" id="KW-1185">Reference proteome</keyword>
<evidence type="ECO:0000313" key="1">
    <source>
        <dbReference type="EnsemblMetazoa" id="PPA34853.1"/>
    </source>
</evidence>
<evidence type="ECO:0000313" key="2">
    <source>
        <dbReference type="Proteomes" id="UP000005239"/>
    </source>
</evidence>
<sequence length="87" mass="10166">MRKKGAVNSRVRNTGRRLFISPTLSPVREAIEDGDPYFELYKYGAPSLHFTCSLASLTDERAREMKRRRPVFRTLLFVYSMEEQHPS</sequence>
<organism evidence="1 2">
    <name type="scientific">Pristionchus pacificus</name>
    <name type="common">Parasitic nematode worm</name>
    <dbReference type="NCBI Taxonomy" id="54126"/>
    <lineage>
        <taxon>Eukaryota</taxon>
        <taxon>Metazoa</taxon>
        <taxon>Ecdysozoa</taxon>
        <taxon>Nematoda</taxon>
        <taxon>Chromadorea</taxon>
        <taxon>Rhabditida</taxon>
        <taxon>Rhabditina</taxon>
        <taxon>Diplogasteromorpha</taxon>
        <taxon>Diplogasteroidea</taxon>
        <taxon>Neodiplogasteridae</taxon>
        <taxon>Pristionchus</taxon>
    </lineage>
</organism>
<accession>A0A2A6C664</accession>
<reference evidence="2" key="1">
    <citation type="journal article" date="2008" name="Nat. Genet.">
        <title>The Pristionchus pacificus genome provides a unique perspective on nematode lifestyle and parasitism.</title>
        <authorList>
            <person name="Dieterich C."/>
            <person name="Clifton S.W."/>
            <person name="Schuster L.N."/>
            <person name="Chinwalla A."/>
            <person name="Delehaunty K."/>
            <person name="Dinkelacker I."/>
            <person name="Fulton L."/>
            <person name="Fulton R."/>
            <person name="Godfrey J."/>
            <person name="Minx P."/>
            <person name="Mitreva M."/>
            <person name="Roeseler W."/>
            <person name="Tian H."/>
            <person name="Witte H."/>
            <person name="Yang S.P."/>
            <person name="Wilson R.K."/>
            <person name="Sommer R.J."/>
        </authorList>
    </citation>
    <scope>NUCLEOTIDE SEQUENCE [LARGE SCALE GENOMIC DNA]</scope>
    <source>
        <strain evidence="2">PS312</strain>
    </source>
</reference>
<dbReference type="EnsemblMetazoa" id="PPA34853.1">
    <property type="protein sequence ID" value="PPA34853.1"/>
    <property type="gene ID" value="WBGene00273222"/>
</dbReference>
<dbReference type="Proteomes" id="UP000005239">
    <property type="component" value="Unassembled WGS sequence"/>
</dbReference>
<accession>A0A8R1UKZ3</accession>
<protein>
    <submittedName>
        <fullName evidence="1">Uncharacterized protein</fullName>
    </submittedName>
</protein>